<dbReference type="RefSeq" id="WP_153463118.1">
    <property type="nucleotide sequence ID" value="NZ_WBOF01000001.1"/>
</dbReference>
<feature type="transmembrane region" description="Helical" evidence="1">
    <location>
        <begin position="256"/>
        <end position="275"/>
    </location>
</feature>
<reference evidence="2 3" key="1">
    <citation type="submission" date="2019-09" db="EMBL/GenBank/DDBJ databases">
        <title>Genome Sequences of Streptomyces kaniharaensis ATCC 21070.</title>
        <authorList>
            <person name="Zhu W."/>
            <person name="De Crecy-Lagard V."/>
            <person name="Richards N.G."/>
        </authorList>
    </citation>
    <scope>NUCLEOTIDE SEQUENCE [LARGE SCALE GENOMIC DNA]</scope>
    <source>
        <strain evidence="2 3">SF-557</strain>
    </source>
</reference>
<keyword evidence="1" id="KW-1133">Transmembrane helix</keyword>
<feature type="transmembrane region" description="Helical" evidence="1">
    <location>
        <begin position="168"/>
        <end position="188"/>
    </location>
</feature>
<protein>
    <submittedName>
        <fullName evidence="2">ABC transporter permease</fullName>
    </submittedName>
</protein>
<dbReference type="OrthoDB" id="3480265at2"/>
<dbReference type="Proteomes" id="UP000450000">
    <property type="component" value="Unassembled WGS sequence"/>
</dbReference>
<evidence type="ECO:0000313" key="3">
    <source>
        <dbReference type="Proteomes" id="UP000450000"/>
    </source>
</evidence>
<feature type="transmembrane region" description="Helical" evidence="1">
    <location>
        <begin position="78"/>
        <end position="102"/>
    </location>
</feature>
<dbReference type="EMBL" id="WBOF01000001">
    <property type="protein sequence ID" value="MQS14379.1"/>
    <property type="molecule type" value="Genomic_DNA"/>
</dbReference>
<feature type="transmembrane region" description="Helical" evidence="1">
    <location>
        <begin position="195"/>
        <end position="213"/>
    </location>
</feature>
<feature type="transmembrane region" description="Helical" evidence="1">
    <location>
        <begin position="33"/>
        <end position="58"/>
    </location>
</feature>
<dbReference type="AlphaFoldDB" id="A0A6N7KUW5"/>
<feature type="transmembrane region" description="Helical" evidence="1">
    <location>
        <begin position="123"/>
        <end position="148"/>
    </location>
</feature>
<gene>
    <name evidence="2" type="ORF">F7Q99_19460</name>
</gene>
<keyword evidence="1" id="KW-0472">Membrane</keyword>
<sequence>MSAMTLAPAEPAPRFTDLLAAEWIKLRSLRSTYFVLALATLAAIAINLNGVHSDLVYIDQPPPELDGFRPYRYDPLFHGLSGIAGDVMALAAGSLGAITVFGEYTTGMIRTTFAAVPDRRGVVAAKVTLVAGITLLAGTIMSVASFFGSNAIVASRHVGLSIADEGCLRAVLAYAVAVPVCGLIGMAFGAVLRHATASIVSLVALLFIVPLLFGGDRYRWLKEIGNHLPLRAESRLTINPNSATTMGRYPPTVLESWITLAVWAAVAIVVTVAVVRRRDV</sequence>
<evidence type="ECO:0000313" key="2">
    <source>
        <dbReference type="EMBL" id="MQS14379.1"/>
    </source>
</evidence>
<evidence type="ECO:0000256" key="1">
    <source>
        <dbReference type="SAM" id="Phobius"/>
    </source>
</evidence>
<keyword evidence="3" id="KW-1185">Reference proteome</keyword>
<comment type="caution">
    <text evidence="2">The sequence shown here is derived from an EMBL/GenBank/DDBJ whole genome shotgun (WGS) entry which is preliminary data.</text>
</comment>
<proteinExistence type="predicted"/>
<name>A0A6N7KUW5_9ACTN</name>
<keyword evidence="1" id="KW-0812">Transmembrane</keyword>
<organism evidence="2 3">
    <name type="scientific">Streptomyces kaniharaensis</name>
    <dbReference type="NCBI Taxonomy" id="212423"/>
    <lineage>
        <taxon>Bacteria</taxon>
        <taxon>Bacillati</taxon>
        <taxon>Actinomycetota</taxon>
        <taxon>Actinomycetes</taxon>
        <taxon>Kitasatosporales</taxon>
        <taxon>Streptomycetaceae</taxon>
        <taxon>Streptomyces</taxon>
    </lineage>
</organism>
<accession>A0A6N7KUW5</accession>